<evidence type="ECO:0000313" key="4">
    <source>
        <dbReference type="EMBL" id="PJR04968.1"/>
    </source>
</evidence>
<dbReference type="AlphaFoldDB" id="A0A2M9R7X8"/>
<sequence length="251" mass="29050">MKTIILIIGLVLSVGSYAQTQADIKDKNWYLTKLEIENQEYLRPINEEANSKTSNFYYESDDMCWTGFCYGYQMDLAELNEQEQILLVGGLATLAFPQDCDLEENNDFDHLNYYFWSNREDDRDWYINPLQFNYEVNGEGNNIELVFTNESGDKAYYNDASASTSVFKAIDIKIYPNPVQSVINIELPASEYQHVLFNLYDITGKKIKSYSENWSENIQLNISDLPAGNYLLEFNLPENTGRGYVVKLIKE</sequence>
<feature type="chain" id="PRO_5014903026" description="Secretion system C-terminal sorting domain-containing protein" evidence="2">
    <location>
        <begin position="19"/>
        <end position="251"/>
    </location>
</feature>
<gene>
    <name evidence="4" type="ORF">CDL10_10750</name>
</gene>
<comment type="caution">
    <text evidence="4">The sequence shown here is derived from an EMBL/GenBank/DDBJ whole genome shotgun (WGS) entry which is preliminary data.</text>
</comment>
<dbReference type="NCBIfam" id="TIGR04183">
    <property type="entry name" value="Por_Secre_tail"/>
    <property type="match status" value="1"/>
</dbReference>
<reference evidence="4 5" key="1">
    <citation type="submission" date="2017-06" db="EMBL/GenBank/DDBJ databases">
        <title>Description of Avrilella dinanensis gen. nov. sp. nov.</title>
        <authorList>
            <person name="Leyer C."/>
            <person name="Sassi M."/>
            <person name="Minet J."/>
            <person name="Kayal S."/>
            <person name="Cattoir V."/>
        </authorList>
    </citation>
    <scope>NUCLEOTIDE SEQUENCE [LARGE SCALE GENOMIC DNA]</scope>
    <source>
        <strain evidence="4 5">UR159</strain>
    </source>
</reference>
<dbReference type="OrthoDB" id="1433593at2"/>
<organism evidence="4 5">
    <name type="scientific">Avrilella dinanensis</name>
    <dbReference type="NCBI Taxonomy" id="2008672"/>
    <lineage>
        <taxon>Bacteria</taxon>
        <taxon>Pseudomonadati</taxon>
        <taxon>Bacteroidota</taxon>
        <taxon>Flavobacteriia</taxon>
        <taxon>Flavobacteriales</taxon>
        <taxon>Flavobacteriaceae</taxon>
        <taxon>Avrilella</taxon>
    </lineage>
</organism>
<dbReference type="RefSeq" id="WP_100678527.1">
    <property type="nucleotide sequence ID" value="NZ_NIPO01000001.1"/>
</dbReference>
<keyword evidence="1 2" id="KW-0732">Signal</keyword>
<keyword evidence="5" id="KW-1185">Reference proteome</keyword>
<evidence type="ECO:0000256" key="1">
    <source>
        <dbReference type="ARBA" id="ARBA00022729"/>
    </source>
</evidence>
<dbReference type="Pfam" id="PF18962">
    <property type="entry name" value="Por_Secre_tail"/>
    <property type="match status" value="1"/>
</dbReference>
<feature type="signal peptide" evidence="2">
    <location>
        <begin position="1"/>
        <end position="18"/>
    </location>
</feature>
<name>A0A2M9R7X8_9FLAO</name>
<dbReference type="InterPro" id="IPR026444">
    <property type="entry name" value="Secre_tail"/>
</dbReference>
<feature type="domain" description="Secretion system C-terminal sorting" evidence="3">
    <location>
        <begin position="174"/>
        <end position="236"/>
    </location>
</feature>
<evidence type="ECO:0000259" key="3">
    <source>
        <dbReference type="Pfam" id="PF18962"/>
    </source>
</evidence>
<dbReference type="Proteomes" id="UP000231960">
    <property type="component" value="Unassembled WGS sequence"/>
</dbReference>
<evidence type="ECO:0000256" key="2">
    <source>
        <dbReference type="SAM" id="SignalP"/>
    </source>
</evidence>
<protein>
    <recommendedName>
        <fullName evidence="3">Secretion system C-terminal sorting domain-containing protein</fullName>
    </recommendedName>
</protein>
<proteinExistence type="predicted"/>
<accession>A0A2M9R7X8</accession>
<dbReference type="EMBL" id="NIPO01000001">
    <property type="protein sequence ID" value="PJR04968.1"/>
    <property type="molecule type" value="Genomic_DNA"/>
</dbReference>
<evidence type="ECO:0000313" key="5">
    <source>
        <dbReference type="Proteomes" id="UP000231960"/>
    </source>
</evidence>